<evidence type="ECO:0000313" key="13">
    <source>
        <dbReference type="RefSeq" id="XP_025024054.1"/>
    </source>
</evidence>
<evidence type="ECO:0000256" key="6">
    <source>
        <dbReference type="ARBA" id="ARBA00062840"/>
    </source>
</evidence>
<dbReference type="InterPro" id="IPR029294">
    <property type="entry name" value="hSH3"/>
</dbReference>
<protein>
    <recommendedName>
        <fullName evidence="7">FYN-binding protein 2</fullName>
    </recommendedName>
    <alternativeName>
        <fullName evidence="8">Activation-dependent, raft-recruited ADAP-like phosphoprotein</fullName>
    </alternativeName>
</protein>
<dbReference type="GeneID" id="103065166"/>
<dbReference type="GO" id="GO:0007229">
    <property type="term" value="P:integrin-mediated signaling pathway"/>
    <property type="evidence" value="ECO:0007669"/>
    <property type="project" value="InterPro"/>
</dbReference>
<evidence type="ECO:0000256" key="7">
    <source>
        <dbReference type="ARBA" id="ARBA00068977"/>
    </source>
</evidence>
<organism evidence="12 13">
    <name type="scientific">Python bivittatus</name>
    <name type="common">Burmese python</name>
    <name type="synonym">Python molurus bivittatus</name>
    <dbReference type="NCBI Taxonomy" id="176946"/>
    <lineage>
        <taxon>Eukaryota</taxon>
        <taxon>Metazoa</taxon>
        <taxon>Chordata</taxon>
        <taxon>Craniata</taxon>
        <taxon>Vertebrata</taxon>
        <taxon>Euteleostomi</taxon>
        <taxon>Lepidosauria</taxon>
        <taxon>Squamata</taxon>
        <taxon>Bifurcata</taxon>
        <taxon>Unidentata</taxon>
        <taxon>Episquamata</taxon>
        <taxon>Toxicofera</taxon>
        <taxon>Serpentes</taxon>
        <taxon>Henophidia</taxon>
        <taxon>Pythonidae</taxon>
        <taxon>Python</taxon>
    </lineage>
</organism>
<proteinExistence type="predicted"/>
<dbReference type="Pfam" id="PF14603">
    <property type="entry name" value="hSH3"/>
    <property type="match status" value="1"/>
</dbReference>
<feature type="region of interest" description="Disordered" evidence="10">
    <location>
        <begin position="204"/>
        <end position="268"/>
    </location>
</feature>
<dbReference type="InterPro" id="IPR036028">
    <property type="entry name" value="SH3-like_dom_sf"/>
</dbReference>
<evidence type="ECO:0000256" key="5">
    <source>
        <dbReference type="ARBA" id="ARBA00060088"/>
    </source>
</evidence>
<keyword evidence="2 9" id="KW-0728">SH3 domain</keyword>
<reference evidence="13" key="1">
    <citation type="submission" date="2025-08" db="UniProtKB">
        <authorList>
            <consortium name="RefSeq"/>
        </authorList>
    </citation>
    <scope>IDENTIFICATION</scope>
    <source>
        <tissue evidence="13">Liver</tissue>
    </source>
</reference>
<keyword evidence="12" id="KW-1185">Reference proteome</keyword>
<dbReference type="Gene3D" id="2.30.30.40">
    <property type="entry name" value="SH3 Domains"/>
    <property type="match status" value="1"/>
</dbReference>
<keyword evidence="3" id="KW-0597">Phosphoprotein</keyword>
<evidence type="ECO:0000256" key="10">
    <source>
        <dbReference type="SAM" id="MobiDB-lite"/>
    </source>
</evidence>
<sequence>MDMEKTRDFGALRAMFQNDSSFSSMLLESAKKSPAKFIPHQNTDGRSVSCPTPKPLHQKQVPDPEQLTKQFSYTSQKLEIMQVKPVVFPKVRFHELSEVGKNKDRKDSNFSVAICKRASSVEKLQKPHSESCLSPQESERASNSFRNTLHIWESALTQGDQKCSATPPQCTNRTTSLSHPQIINVAILTEDKAKMAEHKQGMVLDESKPPSHLHSEPVPLPTTSPPVPPRSHTSLGKVVAGFSPSSLNNLNRLSKVSNERQHDGEDARLPKIKLLPSIKELGPPPKKPPRPPKVDLGAFHQNFPDDADDAYLTPEITEMEDLNTYEETIYCQKHQENCPDSTQWPIHSSKPMKKEDTKVCSPRGIFIKPRISGSEKNVLQEETDQSFSGGGLTKDENFSDDYVCLESLKTDEGKWSPDLRTAKLEQAAEGVYDDVEGIGRDLQSSDAYRSFSLDSNDTYEETYEDIQSEVQSEGYNSAKSEISRKGIIHSRNYKRDIKIEKLKGFGKFFKGKFKINAHMKDNFRNLSRSVPNLDVMAQESIKYDDVDPEQNDTNSPSPRNLFKIKKYILEKNNKMTKEEQSFRERFMYTKEIMVINTAVAHCSNTPARGNLDLRISPGEQLEVIDITEGNQLICRNSEGKYGYVLLEHLNFRN</sequence>
<accession>A0A9F5IGV8</accession>
<evidence type="ECO:0000256" key="2">
    <source>
        <dbReference type="ARBA" id="ARBA00022443"/>
    </source>
</evidence>
<dbReference type="AlphaFoldDB" id="A0A9F5IGV8"/>
<dbReference type="GO" id="GO:0005886">
    <property type="term" value="C:plasma membrane"/>
    <property type="evidence" value="ECO:0007669"/>
    <property type="project" value="InterPro"/>
</dbReference>
<feature type="compositionally biased region" description="Basic and acidic residues" evidence="10">
    <location>
        <begin position="257"/>
        <end position="268"/>
    </location>
</feature>
<dbReference type="SUPFAM" id="SSF50044">
    <property type="entry name" value="SH3-domain"/>
    <property type="match status" value="1"/>
</dbReference>
<dbReference type="GO" id="GO:0072659">
    <property type="term" value="P:protein localization to plasma membrane"/>
    <property type="evidence" value="ECO:0007669"/>
    <property type="project" value="TreeGrafter"/>
</dbReference>
<dbReference type="KEGG" id="pbi:103065166"/>
<dbReference type="Proteomes" id="UP000695026">
    <property type="component" value="Unplaced"/>
</dbReference>
<keyword evidence="4" id="KW-0472">Membrane</keyword>
<evidence type="ECO:0000256" key="9">
    <source>
        <dbReference type="PROSITE-ProRule" id="PRU00192"/>
    </source>
</evidence>
<evidence type="ECO:0000256" key="4">
    <source>
        <dbReference type="ARBA" id="ARBA00023136"/>
    </source>
</evidence>
<feature type="compositionally biased region" description="Basic and acidic residues" evidence="10">
    <location>
        <begin position="204"/>
        <end position="215"/>
    </location>
</feature>
<feature type="domain" description="SH3" evidence="11">
    <location>
        <begin position="593"/>
        <end position="653"/>
    </location>
</feature>
<comment type="subcellular location">
    <subcellularLocation>
        <location evidence="1">Membrane raft</location>
    </subcellularLocation>
</comment>
<gene>
    <name evidence="13" type="primary">FYB2</name>
</gene>
<dbReference type="PROSITE" id="PS50002">
    <property type="entry name" value="SH3"/>
    <property type="match status" value="1"/>
</dbReference>
<evidence type="ECO:0000256" key="1">
    <source>
        <dbReference type="ARBA" id="ARBA00004285"/>
    </source>
</evidence>
<dbReference type="PANTHER" id="PTHR16830">
    <property type="entry name" value="SH2 CONTAINING ADAPTOR PRAM-1 RELATED"/>
    <property type="match status" value="1"/>
</dbReference>
<evidence type="ECO:0000259" key="11">
    <source>
        <dbReference type="PROSITE" id="PS50002"/>
    </source>
</evidence>
<dbReference type="RefSeq" id="XP_025024054.1">
    <property type="nucleotide sequence ID" value="XM_025168286.1"/>
</dbReference>
<dbReference type="PANTHER" id="PTHR16830:SF1">
    <property type="entry name" value="FYN-BINDING PROTEIN 2"/>
    <property type="match status" value="1"/>
</dbReference>
<feature type="compositionally biased region" description="Low complexity" evidence="10">
    <location>
        <begin position="243"/>
        <end position="256"/>
    </location>
</feature>
<dbReference type="CTD" id="199920"/>
<evidence type="ECO:0000256" key="3">
    <source>
        <dbReference type="ARBA" id="ARBA00022553"/>
    </source>
</evidence>
<dbReference type="InterPro" id="IPR001452">
    <property type="entry name" value="SH3_domain"/>
</dbReference>
<comment type="subunit">
    <text evidence="6">Interacts with SKAP1, LCK and FYN. The phosphorylated form interacts with LCP2.</text>
</comment>
<dbReference type="OrthoDB" id="5986624at2759"/>
<comment type="function">
    <text evidence="5">Adapter protein that plays a role in T-cell receptor (TCR)-mediated activation of signaling pathways. Required for T-cell activation and integrin-mediated T-cell adhesion in response to TCR stimulation.</text>
</comment>
<dbReference type="FunFam" id="2.30.30.40:FF:000220">
    <property type="entry name" value="FYN binding protein 2"/>
    <property type="match status" value="1"/>
</dbReference>
<dbReference type="OMA" id="KPWKNFP"/>
<dbReference type="GO" id="GO:0045121">
    <property type="term" value="C:membrane raft"/>
    <property type="evidence" value="ECO:0007669"/>
    <property type="project" value="UniProtKB-SubCell"/>
</dbReference>
<name>A0A9F5IGV8_PYTBI</name>
<evidence type="ECO:0000256" key="8">
    <source>
        <dbReference type="ARBA" id="ARBA00079345"/>
    </source>
</evidence>
<dbReference type="InterPro" id="IPR043443">
    <property type="entry name" value="FYB1/2-like"/>
</dbReference>
<feature type="compositionally biased region" description="Pro residues" evidence="10">
    <location>
        <begin position="218"/>
        <end position="229"/>
    </location>
</feature>
<dbReference type="GO" id="GO:0050852">
    <property type="term" value="P:T cell receptor signaling pathway"/>
    <property type="evidence" value="ECO:0007669"/>
    <property type="project" value="TreeGrafter"/>
</dbReference>
<feature type="region of interest" description="Disordered" evidence="10">
    <location>
        <begin position="340"/>
        <end position="359"/>
    </location>
</feature>
<evidence type="ECO:0000313" key="12">
    <source>
        <dbReference type="Proteomes" id="UP000695026"/>
    </source>
</evidence>